<evidence type="ECO:0000313" key="1">
    <source>
        <dbReference type="EMBL" id="KAJ0177491.1"/>
    </source>
</evidence>
<comment type="caution">
    <text evidence="1">The sequence shown here is derived from an EMBL/GenBank/DDBJ whole genome shotgun (WGS) entry which is preliminary data.</text>
</comment>
<reference evidence="1 2" key="1">
    <citation type="journal article" date="2021" name="Front. Genet.">
        <title>Chromosome-Level Genome Assembly Reveals Significant Gene Expansion in the Toll and IMD Signaling Pathways of Dendrolimus kikuchii.</title>
        <authorList>
            <person name="Zhou J."/>
            <person name="Wu P."/>
            <person name="Xiong Z."/>
            <person name="Liu N."/>
            <person name="Zhao N."/>
            <person name="Ji M."/>
            <person name="Qiu Y."/>
            <person name="Yang B."/>
        </authorList>
    </citation>
    <scope>NUCLEOTIDE SEQUENCE [LARGE SCALE GENOMIC DNA]</scope>
    <source>
        <strain evidence="1">Ann1</strain>
    </source>
</reference>
<accession>A0ACC1D0V0</accession>
<proteinExistence type="predicted"/>
<gene>
    <name evidence="1" type="ORF">K1T71_007500</name>
</gene>
<organism evidence="1 2">
    <name type="scientific">Dendrolimus kikuchii</name>
    <dbReference type="NCBI Taxonomy" id="765133"/>
    <lineage>
        <taxon>Eukaryota</taxon>
        <taxon>Metazoa</taxon>
        <taxon>Ecdysozoa</taxon>
        <taxon>Arthropoda</taxon>
        <taxon>Hexapoda</taxon>
        <taxon>Insecta</taxon>
        <taxon>Pterygota</taxon>
        <taxon>Neoptera</taxon>
        <taxon>Endopterygota</taxon>
        <taxon>Lepidoptera</taxon>
        <taxon>Glossata</taxon>
        <taxon>Ditrysia</taxon>
        <taxon>Bombycoidea</taxon>
        <taxon>Lasiocampidae</taxon>
        <taxon>Dendrolimus</taxon>
    </lineage>
</organism>
<dbReference type="Proteomes" id="UP000824533">
    <property type="component" value="Linkage Group LG12"/>
</dbReference>
<evidence type="ECO:0000313" key="2">
    <source>
        <dbReference type="Proteomes" id="UP000824533"/>
    </source>
</evidence>
<protein>
    <submittedName>
        <fullName evidence="1">Uncharacterized protein</fullName>
    </submittedName>
</protein>
<name>A0ACC1D0V0_9NEOP</name>
<sequence length="307" mass="33825">MQLQGILLNALAMSKDTAISTSPLETASSAWLFTRIIASIVERPLRKPNWTSATSGPSLDRCWTRRFAITLSKSLPTSSSSTMGRYADGDSAGRPSFLSRTRYCVSADIMANTLTLNTLYQDEKFIYNFSTRGGGHPDEQMPYHLAVGYFVASYDRPPGRRKSYSFSLGPPIIGGTDSIPATLVQGGLAGLTHRLSRCAGCITMFSFTVVSTCGYHRLWTFATPKLLQMRCCSLKGDWNLVTNAGTQFKVVMATYFRPGVITIQSGKRPTTWLNFKMTLLICSFFFGDGCNAIYANCQKTLTSVIHK</sequence>
<keyword evidence="2" id="KW-1185">Reference proteome</keyword>
<dbReference type="EMBL" id="CM034398">
    <property type="protein sequence ID" value="KAJ0177491.1"/>
    <property type="molecule type" value="Genomic_DNA"/>
</dbReference>